<gene>
    <name evidence="7" type="primary">hpf_1</name>
    <name evidence="7" type="ORF">PbB2_02495</name>
</gene>
<dbReference type="EMBL" id="BFBR01000008">
    <property type="protein sequence ID" value="GBF58807.1"/>
    <property type="molecule type" value="Genomic_DNA"/>
</dbReference>
<organism evidence="7 8">
    <name type="scientific">Candidatus Phycosocius bacilliformis</name>
    <dbReference type="NCBI Taxonomy" id="1445552"/>
    <lineage>
        <taxon>Bacteria</taxon>
        <taxon>Pseudomonadati</taxon>
        <taxon>Pseudomonadota</taxon>
        <taxon>Alphaproteobacteria</taxon>
        <taxon>Caulobacterales</taxon>
        <taxon>Caulobacterales incertae sedis</taxon>
        <taxon>Candidatus Phycosocius</taxon>
    </lineage>
</organism>
<dbReference type="GO" id="GO:0007155">
    <property type="term" value="P:cell adhesion"/>
    <property type="evidence" value="ECO:0007669"/>
    <property type="project" value="InterPro"/>
</dbReference>
<dbReference type="AlphaFoldDB" id="A0A2P2ECL8"/>
<dbReference type="Proteomes" id="UP000245086">
    <property type="component" value="Unassembled WGS sequence"/>
</dbReference>
<keyword evidence="4" id="KW-0479">Metal-binding</keyword>
<comment type="subcellular location">
    <subcellularLocation>
        <location evidence="1">Cell envelope</location>
    </subcellularLocation>
</comment>
<dbReference type="Pfam" id="PF01297">
    <property type="entry name" value="ZnuA"/>
    <property type="match status" value="1"/>
</dbReference>
<proteinExistence type="inferred from homology"/>
<dbReference type="Gene3D" id="3.40.50.1980">
    <property type="entry name" value="Nitrogenase molybdenum iron protein domain"/>
    <property type="match status" value="2"/>
</dbReference>
<dbReference type="PROSITE" id="PS51257">
    <property type="entry name" value="PROKAR_LIPOPROTEIN"/>
    <property type="match status" value="1"/>
</dbReference>
<accession>A0A2P2ECL8</accession>
<evidence type="ECO:0000313" key="8">
    <source>
        <dbReference type="Proteomes" id="UP000245086"/>
    </source>
</evidence>
<dbReference type="InterPro" id="IPR006127">
    <property type="entry name" value="ZnuA-like"/>
</dbReference>
<reference evidence="7 8" key="1">
    <citation type="journal article" date="2018" name="Genome Announc.">
        <title>Draft Genome Sequence of "Candidatus Phycosocius bacilliformis," an Alphaproteobacterial Ectosymbiont of the Hydrocarbon-Producing Green Alga Botryococcus braunii.</title>
        <authorList>
            <person name="Tanabe Y."/>
            <person name="Yamaguchi H."/>
            <person name="Watanabe M.M."/>
        </authorList>
    </citation>
    <scope>NUCLEOTIDE SEQUENCE [LARGE SCALE GENOMIC DNA]</scope>
    <source>
        <strain evidence="7 8">BOTRYCO-2</strain>
    </source>
</reference>
<dbReference type="SUPFAM" id="SSF53807">
    <property type="entry name" value="Helical backbone' metal receptor"/>
    <property type="match status" value="1"/>
</dbReference>
<dbReference type="PRINTS" id="PR00691">
    <property type="entry name" value="ADHESINB"/>
</dbReference>
<keyword evidence="5" id="KW-0732">Signal</keyword>
<dbReference type="OrthoDB" id="9793396at2"/>
<dbReference type="RefSeq" id="WP_108985670.1">
    <property type="nucleotide sequence ID" value="NZ_BFBR01000008.1"/>
</dbReference>
<comment type="similarity">
    <text evidence="2 6">Belongs to the bacterial solute-binding protein 9 family.</text>
</comment>
<keyword evidence="8" id="KW-1185">Reference proteome</keyword>
<comment type="caution">
    <text evidence="7">The sequence shown here is derived from an EMBL/GenBank/DDBJ whole genome shotgun (WGS) entry which is preliminary data.</text>
</comment>
<evidence type="ECO:0000256" key="6">
    <source>
        <dbReference type="RuleBase" id="RU003512"/>
    </source>
</evidence>
<evidence type="ECO:0000256" key="3">
    <source>
        <dbReference type="ARBA" id="ARBA00022448"/>
    </source>
</evidence>
<evidence type="ECO:0000256" key="4">
    <source>
        <dbReference type="ARBA" id="ARBA00022723"/>
    </source>
</evidence>
<sequence length="304" mass="32215">MRPARRDLLTLLAGGMLMAGCKPAGNATPLPKPKSDRPLVIASMSVLADVAQAIGGDDLEVRSIIGPDQSAHHHDPSPKDLVGFERASLVIHVGFKLEGWVARLPESTGYRGPIVQASESIAPILVQGTIPDPHTWQSFDGLLRYARTISKSYGEIWPHKAEAFRGRFVDFVQQLAAAREAASSALATLSSQKTLLVVPHNSFRYLGRELGLEFLAVSDLAGGTQPSAQTLAGLIDQIRQADAAACFIEGPGDERLMGEIARESGARLGGRLYADALSGPDGPAATSIAMLTHNVTTIANALRG</sequence>
<evidence type="ECO:0000256" key="5">
    <source>
        <dbReference type="ARBA" id="ARBA00022729"/>
    </source>
</evidence>
<protein>
    <submittedName>
        <fullName evidence="7">Putative metal ABC transporter substrate-binding protein Hpf</fullName>
    </submittedName>
</protein>
<dbReference type="PRINTS" id="PR00690">
    <property type="entry name" value="ADHESNFAMILY"/>
</dbReference>
<keyword evidence="3 6" id="KW-0813">Transport</keyword>
<dbReference type="InterPro" id="IPR006129">
    <property type="entry name" value="AdhesinB"/>
</dbReference>
<dbReference type="InterPro" id="IPR006128">
    <property type="entry name" value="Lipoprotein_PsaA-like"/>
</dbReference>
<dbReference type="InterPro" id="IPR050492">
    <property type="entry name" value="Bact_metal-bind_prot9"/>
</dbReference>
<dbReference type="GO" id="GO:0046872">
    <property type="term" value="F:metal ion binding"/>
    <property type="evidence" value="ECO:0007669"/>
    <property type="project" value="UniProtKB-KW"/>
</dbReference>
<evidence type="ECO:0000313" key="7">
    <source>
        <dbReference type="EMBL" id="GBF58807.1"/>
    </source>
</evidence>
<dbReference type="PANTHER" id="PTHR42953">
    <property type="entry name" value="HIGH-AFFINITY ZINC UPTAKE SYSTEM PROTEIN ZNUA-RELATED"/>
    <property type="match status" value="1"/>
</dbReference>
<evidence type="ECO:0000256" key="1">
    <source>
        <dbReference type="ARBA" id="ARBA00004196"/>
    </source>
</evidence>
<dbReference type="GO" id="GO:0030313">
    <property type="term" value="C:cell envelope"/>
    <property type="evidence" value="ECO:0007669"/>
    <property type="project" value="UniProtKB-SubCell"/>
</dbReference>
<evidence type="ECO:0000256" key="2">
    <source>
        <dbReference type="ARBA" id="ARBA00011028"/>
    </source>
</evidence>
<dbReference type="GO" id="GO:0030001">
    <property type="term" value="P:metal ion transport"/>
    <property type="evidence" value="ECO:0007669"/>
    <property type="project" value="InterPro"/>
</dbReference>
<name>A0A2P2ECL8_9PROT</name>
<dbReference type="PANTHER" id="PTHR42953:SF1">
    <property type="entry name" value="METAL-BINDING PROTEIN HI_0362-RELATED"/>
    <property type="match status" value="1"/>
</dbReference>